<dbReference type="SUPFAM" id="SSF103088">
    <property type="entry name" value="OmpA-like"/>
    <property type="match status" value="1"/>
</dbReference>
<keyword evidence="7" id="KW-1185">Reference proteome</keyword>
<sequence length="116" mass="12495">MPISAYFPSLLRQKAGDKPSITAEGTDVVIQIAEALKNDPTLKISIEGHTDNTGDAAHNKKLSDGDANAVLTALMGQKIDKSHLSAKGYGTERPIVANDSEDNRAQNRRVELVKIK</sequence>
<dbReference type="Gene3D" id="3.30.1330.60">
    <property type="entry name" value="OmpA-like domain"/>
    <property type="match status" value="1"/>
</dbReference>
<dbReference type="PANTHER" id="PTHR30329">
    <property type="entry name" value="STATOR ELEMENT OF FLAGELLAR MOTOR COMPLEX"/>
    <property type="match status" value="1"/>
</dbReference>
<protein>
    <submittedName>
        <fullName evidence="6">OmpA family protein</fullName>
    </submittedName>
</protein>
<reference evidence="6 7" key="1">
    <citation type="submission" date="2018-09" db="EMBL/GenBank/DDBJ databases">
        <title>Genomic Encyclopedia of Type Strains, Phase III (KMG-III): the genomes of soil and plant-associated and newly described type strains.</title>
        <authorList>
            <person name="Whitman W."/>
        </authorList>
    </citation>
    <scope>NUCLEOTIDE SEQUENCE [LARGE SCALE GENOMIC DNA]</scope>
    <source>
        <strain evidence="6 7">CECT 7938</strain>
    </source>
</reference>
<dbReference type="PANTHER" id="PTHR30329:SF21">
    <property type="entry name" value="LIPOPROTEIN YIAD-RELATED"/>
    <property type="match status" value="1"/>
</dbReference>
<proteinExistence type="predicted"/>
<evidence type="ECO:0000313" key="7">
    <source>
        <dbReference type="Proteomes" id="UP000286246"/>
    </source>
</evidence>
<dbReference type="EMBL" id="RAPY01000005">
    <property type="protein sequence ID" value="RKE45365.1"/>
    <property type="molecule type" value="Genomic_DNA"/>
</dbReference>
<dbReference type="GO" id="GO:0009279">
    <property type="term" value="C:cell outer membrane"/>
    <property type="evidence" value="ECO:0007669"/>
    <property type="project" value="UniProtKB-SubCell"/>
</dbReference>
<dbReference type="PROSITE" id="PS51123">
    <property type="entry name" value="OMPA_2"/>
    <property type="match status" value="1"/>
</dbReference>
<dbReference type="RefSeq" id="WP_208642601.1">
    <property type="nucleotide sequence ID" value="NZ_RAPY01000005.1"/>
</dbReference>
<name>A0A420ALN8_SPHD1</name>
<dbReference type="InterPro" id="IPR036737">
    <property type="entry name" value="OmpA-like_sf"/>
</dbReference>
<organism evidence="6 7">
    <name type="scientific">Sphingobacterium detergens</name>
    <dbReference type="NCBI Taxonomy" id="1145106"/>
    <lineage>
        <taxon>Bacteria</taxon>
        <taxon>Pseudomonadati</taxon>
        <taxon>Bacteroidota</taxon>
        <taxon>Sphingobacteriia</taxon>
        <taxon>Sphingobacteriales</taxon>
        <taxon>Sphingobacteriaceae</taxon>
        <taxon>Sphingobacterium</taxon>
    </lineage>
</organism>
<gene>
    <name evidence="6" type="ORF">DFQ12_4437</name>
</gene>
<evidence type="ECO:0000256" key="2">
    <source>
        <dbReference type="ARBA" id="ARBA00023136"/>
    </source>
</evidence>
<dbReference type="InterPro" id="IPR050330">
    <property type="entry name" value="Bact_OuterMem_StrucFunc"/>
</dbReference>
<dbReference type="Pfam" id="PF00691">
    <property type="entry name" value="OmpA"/>
    <property type="match status" value="1"/>
</dbReference>
<dbReference type="CDD" id="cd07185">
    <property type="entry name" value="OmpA_C-like"/>
    <property type="match status" value="1"/>
</dbReference>
<accession>A0A420ALN8</accession>
<dbReference type="InterPro" id="IPR006665">
    <property type="entry name" value="OmpA-like"/>
</dbReference>
<dbReference type="Proteomes" id="UP000286246">
    <property type="component" value="Unassembled WGS sequence"/>
</dbReference>
<keyword evidence="3" id="KW-0998">Cell outer membrane</keyword>
<comment type="subcellular location">
    <subcellularLocation>
        <location evidence="1">Cell outer membrane</location>
    </subcellularLocation>
</comment>
<evidence type="ECO:0000256" key="1">
    <source>
        <dbReference type="ARBA" id="ARBA00004442"/>
    </source>
</evidence>
<evidence type="ECO:0000256" key="4">
    <source>
        <dbReference type="PROSITE-ProRule" id="PRU00473"/>
    </source>
</evidence>
<evidence type="ECO:0000259" key="5">
    <source>
        <dbReference type="PROSITE" id="PS51123"/>
    </source>
</evidence>
<dbReference type="AlphaFoldDB" id="A0A420ALN8"/>
<comment type="caution">
    <text evidence="6">The sequence shown here is derived from an EMBL/GenBank/DDBJ whole genome shotgun (WGS) entry which is preliminary data.</text>
</comment>
<evidence type="ECO:0000256" key="3">
    <source>
        <dbReference type="ARBA" id="ARBA00023237"/>
    </source>
</evidence>
<keyword evidence="2 4" id="KW-0472">Membrane</keyword>
<dbReference type="PRINTS" id="PR01021">
    <property type="entry name" value="OMPADOMAIN"/>
</dbReference>
<feature type="domain" description="OmpA-like" evidence="5">
    <location>
        <begin position="1"/>
        <end position="116"/>
    </location>
</feature>
<evidence type="ECO:0000313" key="6">
    <source>
        <dbReference type="EMBL" id="RKE45365.1"/>
    </source>
</evidence>
<dbReference type="InterPro" id="IPR006664">
    <property type="entry name" value="OMP_bac"/>
</dbReference>